<dbReference type="EMBL" id="GL433855">
    <property type="protein sequence ID" value="EFN52570.1"/>
    <property type="molecule type" value="Genomic_DNA"/>
</dbReference>
<dbReference type="Proteomes" id="UP000008141">
    <property type="component" value="Unassembled WGS sequence"/>
</dbReference>
<accession>E1ZNA6</accession>
<evidence type="ECO:0000256" key="1">
    <source>
        <dbReference type="ARBA" id="ARBA00004430"/>
    </source>
</evidence>
<sequence length="299" mass="30645">MGGCVGRLVAARALASLLALCLLHAAAQAADAGADSGTREAEAEAEVSLMRSVRQALYESHPGLAYRLEGWHPADNVTHPCDWNRVWCNADRRIAVLRLAPDYGMPGDVDGSGLPSCDSPAAAGGNRPPFVAPLGLAGLQWLEDLEDAAPSSLCRALGGLTLAATGTGCAPLPDVAPGALPSLVSLLLAFPGLSSTLPASWGAAGSALPSLARLELQLEVSGPLPAAWARGFRLLTKLTITGADPTPPRRKAPGGGRRLPPQWAAGFPSLAHLALYALGLSGHFPPGWSSSGFPALKSL</sequence>
<dbReference type="GO" id="GO:0005930">
    <property type="term" value="C:axoneme"/>
    <property type="evidence" value="ECO:0007669"/>
    <property type="project" value="UniProtKB-SubCell"/>
</dbReference>
<evidence type="ECO:0008006" key="5">
    <source>
        <dbReference type="Google" id="ProtNLM"/>
    </source>
</evidence>
<evidence type="ECO:0000313" key="3">
    <source>
        <dbReference type="EMBL" id="EFN52570.1"/>
    </source>
</evidence>
<reference evidence="3 4" key="1">
    <citation type="journal article" date="2010" name="Plant Cell">
        <title>The Chlorella variabilis NC64A genome reveals adaptation to photosymbiosis, coevolution with viruses, and cryptic sex.</title>
        <authorList>
            <person name="Blanc G."/>
            <person name="Duncan G."/>
            <person name="Agarkova I."/>
            <person name="Borodovsky M."/>
            <person name="Gurnon J."/>
            <person name="Kuo A."/>
            <person name="Lindquist E."/>
            <person name="Lucas S."/>
            <person name="Pangilinan J."/>
            <person name="Polle J."/>
            <person name="Salamov A."/>
            <person name="Terry A."/>
            <person name="Yamada T."/>
            <person name="Dunigan D.D."/>
            <person name="Grigoriev I.V."/>
            <person name="Claverie J.M."/>
            <person name="Van Etten J.L."/>
        </authorList>
    </citation>
    <scope>NUCLEOTIDE SEQUENCE [LARGE SCALE GENOMIC DNA]</scope>
    <source>
        <strain evidence="3 4">NC64A</strain>
    </source>
</reference>
<name>E1ZNA6_CHLVA</name>
<dbReference type="InterPro" id="IPR032675">
    <property type="entry name" value="LRR_dom_sf"/>
</dbReference>
<organism evidence="4">
    <name type="scientific">Chlorella variabilis</name>
    <name type="common">Green alga</name>
    <dbReference type="NCBI Taxonomy" id="554065"/>
    <lineage>
        <taxon>Eukaryota</taxon>
        <taxon>Viridiplantae</taxon>
        <taxon>Chlorophyta</taxon>
        <taxon>core chlorophytes</taxon>
        <taxon>Trebouxiophyceae</taxon>
        <taxon>Chlorellales</taxon>
        <taxon>Chlorellaceae</taxon>
        <taxon>Chlorella clade</taxon>
        <taxon>Chlorella</taxon>
    </lineage>
</organism>
<comment type="subcellular location">
    <subcellularLocation>
        <location evidence="1">Cytoplasm</location>
        <location evidence="1">Cytoskeleton</location>
        <location evidence="1">Cilium axoneme</location>
    </subcellularLocation>
</comment>
<keyword evidence="4" id="KW-1185">Reference proteome</keyword>
<protein>
    <recommendedName>
        <fullName evidence="5">Leucine-rich repeat-containing N-terminal plant-type domain-containing protein</fullName>
    </recommendedName>
</protein>
<feature type="signal peptide" evidence="2">
    <location>
        <begin position="1"/>
        <end position="29"/>
    </location>
</feature>
<dbReference type="Gene3D" id="3.80.10.10">
    <property type="entry name" value="Ribonuclease Inhibitor"/>
    <property type="match status" value="1"/>
</dbReference>
<feature type="chain" id="PRO_5003156380" description="Leucine-rich repeat-containing N-terminal plant-type domain-containing protein" evidence="2">
    <location>
        <begin position="30"/>
        <end position="299"/>
    </location>
</feature>
<dbReference type="InParanoid" id="E1ZNA6"/>
<evidence type="ECO:0000313" key="4">
    <source>
        <dbReference type="Proteomes" id="UP000008141"/>
    </source>
</evidence>
<proteinExistence type="predicted"/>
<dbReference type="KEGG" id="cvr:CHLNCDRAFT_138566"/>
<keyword evidence="2" id="KW-0732">Signal</keyword>
<dbReference type="RefSeq" id="XP_005844672.1">
    <property type="nucleotide sequence ID" value="XM_005844610.1"/>
</dbReference>
<dbReference type="GeneID" id="17352070"/>
<gene>
    <name evidence="3" type="ORF">CHLNCDRAFT_138566</name>
</gene>
<dbReference type="AlphaFoldDB" id="E1ZNA6"/>
<evidence type="ECO:0000256" key="2">
    <source>
        <dbReference type="SAM" id="SignalP"/>
    </source>
</evidence>